<dbReference type="Proteomes" id="UP000229834">
    <property type="component" value="Unassembled WGS sequence"/>
</dbReference>
<accession>A0A2H0K664</accession>
<organism evidence="1 2">
    <name type="scientific">Candidatus Zambryskibacteria bacterium CG11_big_fil_rev_8_21_14_0_20_40_24</name>
    <dbReference type="NCBI Taxonomy" id="1975116"/>
    <lineage>
        <taxon>Bacteria</taxon>
        <taxon>Candidatus Zambryskiibacteriota</taxon>
    </lineage>
</organism>
<dbReference type="EMBL" id="PCVC01000071">
    <property type="protein sequence ID" value="PIQ66725.1"/>
    <property type="molecule type" value="Genomic_DNA"/>
</dbReference>
<comment type="caution">
    <text evidence="1">The sequence shown here is derived from an EMBL/GenBank/DDBJ whole genome shotgun (WGS) entry which is preliminary data.</text>
</comment>
<reference evidence="1 2" key="1">
    <citation type="submission" date="2017-09" db="EMBL/GenBank/DDBJ databases">
        <title>Depth-based differentiation of microbial function through sediment-hosted aquifers and enrichment of novel symbionts in the deep terrestrial subsurface.</title>
        <authorList>
            <person name="Probst A.J."/>
            <person name="Ladd B."/>
            <person name="Jarett J.K."/>
            <person name="Geller-Mcgrath D.E."/>
            <person name="Sieber C.M."/>
            <person name="Emerson J.B."/>
            <person name="Anantharaman K."/>
            <person name="Thomas B.C."/>
            <person name="Malmstrom R."/>
            <person name="Stieglmeier M."/>
            <person name="Klingl A."/>
            <person name="Woyke T."/>
            <person name="Ryan C.M."/>
            <person name="Banfield J.F."/>
        </authorList>
    </citation>
    <scope>NUCLEOTIDE SEQUENCE [LARGE SCALE GENOMIC DNA]</scope>
    <source>
        <strain evidence="1">CG11_big_fil_rev_8_21_14_0_20_40_24</strain>
    </source>
</reference>
<evidence type="ECO:0000313" key="1">
    <source>
        <dbReference type="EMBL" id="PIQ66725.1"/>
    </source>
</evidence>
<proteinExistence type="predicted"/>
<protein>
    <submittedName>
        <fullName evidence="1">Uncharacterized protein</fullName>
    </submittedName>
</protein>
<name>A0A2H0K664_9BACT</name>
<dbReference type="AlphaFoldDB" id="A0A2H0K664"/>
<evidence type="ECO:0000313" key="2">
    <source>
        <dbReference type="Proteomes" id="UP000229834"/>
    </source>
</evidence>
<sequence>MFFSLPVSVKNSHPLGYWLTPILVDSLSIQTCEKGVFCYGKLGLRAPSLEEERAYLANLDFLGISCERVTDESFSNNLLAKAMQACSSDRISVLSQKCFLCPCGVLAIPISVIEYAKQKTFKRTGEAVVCKVCGLEAKITSVETLVYALKPETTFKQIRVYPRWYQKEVNELVSQIHKQRIPISRVRSTGFHFGSWNIDVEFLWSFLPLVLTNQSNGQLRAVITNQVLRQAVTAYLLCLELVPEFVADLIVSPLIIHPGKKEKWSLDRMRTLGYNGDLLRLLLLSSMGWNRKEANLNDSVATVEHRRFNLLKRVVLKAEQKPGSVQEAMRHLSQQNLIKGLSNVFNSERFDYSTLKGLF</sequence>
<gene>
    <name evidence="1" type="ORF">COV95_02570</name>
</gene>